<dbReference type="PANTHER" id="PTHR35010">
    <property type="entry name" value="BLL4672 PROTEIN-RELATED"/>
    <property type="match status" value="1"/>
</dbReference>
<evidence type="ECO:0000313" key="2">
    <source>
        <dbReference type="EMBL" id="MDO3635140.1"/>
    </source>
</evidence>
<evidence type="ECO:0000259" key="1">
    <source>
        <dbReference type="Pfam" id="PF17765"/>
    </source>
</evidence>
<keyword evidence="3" id="KW-1185">Reference proteome</keyword>
<organism evidence="2 3">
    <name type="scientific">Mycolicibacterium arseniciresistens</name>
    <dbReference type="NCBI Taxonomy" id="3062257"/>
    <lineage>
        <taxon>Bacteria</taxon>
        <taxon>Bacillati</taxon>
        <taxon>Actinomycetota</taxon>
        <taxon>Actinomycetes</taxon>
        <taxon>Mycobacteriales</taxon>
        <taxon>Mycobacteriaceae</taxon>
        <taxon>Mycolicibacterium</taxon>
    </lineage>
</organism>
<dbReference type="Pfam" id="PF17765">
    <property type="entry name" value="MLTR_LBD"/>
    <property type="match status" value="1"/>
</dbReference>
<dbReference type="Gene3D" id="3.30.450.180">
    <property type="match status" value="1"/>
</dbReference>
<dbReference type="Proteomes" id="UP001168823">
    <property type="component" value="Unassembled WGS sequence"/>
</dbReference>
<dbReference type="RefSeq" id="WP_302913105.1">
    <property type="nucleotide sequence ID" value="NZ_JAUMSQ010000021.1"/>
</dbReference>
<protein>
    <recommendedName>
        <fullName evidence="1">MmyB-like transcription regulator ligand binding domain-containing protein</fullName>
    </recommendedName>
</protein>
<proteinExistence type="predicted"/>
<dbReference type="InterPro" id="IPR041413">
    <property type="entry name" value="MLTR_LBD"/>
</dbReference>
<name>A0ABT8UE56_9MYCO</name>
<accession>A0ABT8UE56</accession>
<dbReference type="PANTHER" id="PTHR35010:SF2">
    <property type="entry name" value="BLL4672 PROTEIN"/>
    <property type="match status" value="1"/>
</dbReference>
<feature type="domain" description="MmyB-like transcription regulator ligand binding" evidence="1">
    <location>
        <begin position="22"/>
        <end position="181"/>
    </location>
</feature>
<comment type="caution">
    <text evidence="2">The sequence shown here is derived from an EMBL/GenBank/DDBJ whole genome shotgun (WGS) entry which is preliminary data.</text>
</comment>
<gene>
    <name evidence="2" type="ORF">Q2100_05210</name>
</gene>
<dbReference type="EMBL" id="JAUMSQ010000021">
    <property type="protein sequence ID" value="MDO3635140.1"/>
    <property type="molecule type" value="Genomic_DNA"/>
</dbReference>
<sequence>MDPAKLTRAGPSASGQRACAHSLAALVTRLPNTPAIVVNDIGDVLGINDLACELFSEFAIRDNVVRMTFLDPAARWCVDAWRDHARDALGTLRRAYERAPSNTETSSLVCELLRLSEPFRTMWMQQDRMASNRATRVFPHREVGTLVVDEVVLGSAAEPGTMVLVYVPAPGSVSDESLRILGSLRASVR</sequence>
<evidence type="ECO:0000313" key="3">
    <source>
        <dbReference type="Proteomes" id="UP001168823"/>
    </source>
</evidence>
<reference evidence="2" key="1">
    <citation type="submission" date="2023-07" db="EMBL/GenBank/DDBJ databases">
        <title>Mycolicibacterium sp. nov., a novel bacterial species.</title>
        <authorList>
            <person name="Cao Y."/>
        </authorList>
    </citation>
    <scope>NUCLEOTIDE SEQUENCE</scope>
    <source>
        <strain evidence="2">KC 300</strain>
    </source>
</reference>